<evidence type="ECO:0000313" key="1">
    <source>
        <dbReference type="EMBL" id="KAG5290835.1"/>
    </source>
</evidence>
<dbReference type="Proteomes" id="UP000670092">
    <property type="component" value="Unassembled WGS sequence"/>
</dbReference>
<gene>
    <name evidence="1" type="ORF">I7I52_07973</name>
</gene>
<name>A0A8H7YJF2_AJECA</name>
<organism evidence="1 2">
    <name type="scientific">Ajellomyces capsulatus</name>
    <name type="common">Darling's disease fungus</name>
    <name type="synonym">Histoplasma capsulatum</name>
    <dbReference type="NCBI Taxonomy" id="5037"/>
    <lineage>
        <taxon>Eukaryota</taxon>
        <taxon>Fungi</taxon>
        <taxon>Dikarya</taxon>
        <taxon>Ascomycota</taxon>
        <taxon>Pezizomycotina</taxon>
        <taxon>Eurotiomycetes</taxon>
        <taxon>Eurotiomycetidae</taxon>
        <taxon>Onygenales</taxon>
        <taxon>Ajellomycetaceae</taxon>
        <taxon>Histoplasma</taxon>
    </lineage>
</organism>
<reference evidence="1 2" key="1">
    <citation type="submission" date="2021-01" db="EMBL/GenBank/DDBJ databases">
        <title>Chromosome-level genome assembly of a human fungal pathogen reveals clustering of transcriptionally co-regulated genes.</title>
        <authorList>
            <person name="Voorhies M."/>
            <person name="Cohen S."/>
            <person name="Shea T.P."/>
            <person name="Petrus S."/>
            <person name="Munoz J.F."/>
            <person name="Poplawski S."/>
            <person name="Goldman W.E."/>
            <person name="Michael T."/>
            <person name="Cuomo C.A."/>
            <person name="Sil A."/>
            <person name="Beyhan S."/>
        </authorList>
    </citation>
    <scope>NUCLEOTIDE SEQUENCE [LARGE SCALE GENOMIC DNA]</scope>
    <source>
        <strain evidence="1 2">G184AR</strain>
    </source>
</reference>
<dbReference type="VEuPathDB" id="FungiDB:I7I52_07973"/>
<dbReference type="EMBL" id="JAEVHI010000005">
    <property type="protein sequence ID" value="KAG5290835.1"/>
    <property type="molecule type" value="Genomic_DNA"/>
</dbReference>
<comment type="caution">
    <text evidence="1">The sequence shown here is derived from an EMBL/GenBank/DDBJ whole genome shotgun (WGS) entry which is preliminary data.</text>
</comment>
<dbReference type="AlphaFoldDB" id="A0A8H7YJF2"/>
<evidence type="ECO:0000313" key="2">
    <source>
        <dbReference type="Proteomes" id="UP000670092"/>
    </source>
</evidence>
<sequence length="77" mass="8617">MRATNKLPPTHMAPRFKLQFPYHCDICQEKRGKTKGPPSMRSLSSLVKDYCAYFCCSITMSKGNPTTVNARTGKSVC</sequence>
<proteinExistence type="predicted"/>
<protein>
    <submittedName>
        <fullName evidence="1">Uncharacterized protein</fullName>
    </submittedName>
</protein>
<accession>A0A8H7YJF2</accession>